<name>A0A2P2FGI4_AMYLU</name>
<dbReference type="AlphaFoldDB" id="A0A2P2FGI4"/>
<protein>
    <recommendedName>
        <fullName evidence="4">Bacteriocin</fullName>
    </recommendedName>
</protein>
<evidence type="ECO:0000256" key="1">
    <source>
        <dbReference type="SAM" id="SignalP"/>
    </source>
</evidence>
<sequence>MVFTSGKAAKVAAVASFALLMSVGAVSTAQAAPSRTASVAADCVSAGGGTWCRGSGVSGASKSCHSNYVHPNNYHSSTAALGAANDKRYANAGSWSNAYVTNGFKWTCNTWYNPNA</sequence>
<dbReference type="Gene3D" id="2.60.40.2850">
    <property type="match status" value="1"/>
</dbReference>
<reference evidence="2 3" key="1">
    <citation type="journal article" date="2014" name="Genome Announc.">
        <title>Draft Genome Sequence of Amycolatopsis lurida NRRL 2430, Producer of the Glycopeptide Family Antibiotic Ristocetin.</title>
        <authorList>
            <person name="Kwun M.J."/>
            <person name="Hong H.J."/>
        </authorList>
    </citation>
    <scope>NUCLEOTIDE SEQUENCE [LARGE SCALE GENOMIC DNA]</scope>
    <source>
        <strain evidence="2 3">NRRL 2430</strain>
    </source>
</reference>
<dbReference type="Pfam" id="PF09683">
    <property type="entry name" value="Lactococcin_972"/>
    <property type="match status" value="1"/>
</dbReference>
<comment type="caution">
    <text evidence="2">The sequence shown here is derived from an EMBL/GenBank/DDBJ whole genome shotgun (WGS) entry which is preliminary data.</text>
</comment>
<evidence type="ECO:0000313" key="2">
    <source>
        <dbReference type="EMBL" id="KFU75838.1"/>
    </source>
</evidence>
<keyword evidence="3" id="KW-1185">Reference proteome</keyword>
<accession>A0A2P2FGI4</accession>
<keyword evidence="1" id="KW-0732">Signal</keyword>
<evidence type="ECO:0000313" key="3">
    <source>
        <dbReference type="Proteomes" id="UP000256220"/>
    </source>
</evidence>
<proteinExistence type="predicted"/>
<dbReference type="InterPro" id="IPR006540">
    <property type="entry name" value="Lactococcin_972"/>
</dbReference>
<evidence type="ECO:0008006" key="4">
    <source>
        <dbReference type="Google" id="ProtNLM"/>
    </source>
</evidence>
<dbReference type="EMBL" id="JFBM01000054">
    <property type="protein sequence ID" value="KFU75838.1"/>
    <property type="molecule type" value="Genomic_DNA"/>
</dbReference>
<gene>
    <name evidence="2" type="ORF">BB31_39260</name>
</gene>
<dbReference type="RefSeq" id="WP_198935848.1">
    <property type="nucleotide sequence ID" value="NZ_JFBM01000054.1"/>
</dbReference>
<organism evidence="2 3">
    <name type="scientific">Amycolatopsis lurida NRRL 2430</name>
    <dbReference type="NCBI Taxonomy" id="1460371"/>
    <lineage>
        <taxon>Bacteria</taxon>
        <taxon>Bacillati</taxon>
        <taxon>Actinomycetota</taxon>
        <taxon>Actinomycetes</taxon>
        <taxon>Pseudonocardiales</taxon>
        <taxon>Pseudonocardiaceae</taxon>
        <taxon>Amycolatopsis</taxon>
    </lineage>
</organism>
<feature type="signal peptide" evidence="1">
    <location>
        <begin position="1"/>
        <end position="31"/>
    </location>
</feature>
<dbReference type="Proteomes" id="UP000256220">
    <property type="component" value="Unassembled WGS sequence"/>
</dbReference>
<feature type="chain" id="PRO_5015123592" description="Bacteriocin" evidence="1">
    <location>
        <begin position="32"/>
        <end position="116"/>
    </location>
</feature>